<evidence type="ECO:0000256" key="11">
    <source>
        <dbReference type="ARBA" id="ARBA00034617"/>
    </source>
</evidence>
<dbReference type="PANTHER" id="PTHR11070">
    <property type="entry name" value="UVRD / RECB / PCRA DNA HELICASE FAMILY MEMBER"/>
    <property type="match status" value="1"/>
</dbReference>
<dbReference type="GO" id="GO:0005524">
    <property type="term" value="F:ATP binding"/>
    <property type="evidence" value="ECO:0007669"/>
    <property type="project" value="UniProtKB-UniRule"/>
</dbReference>
<name>A0A2T4UF80_9ACTN</name>
<proteinExistence type="predicted"/>
<dbReference type="EC" id="5.6.2.4" evidence="12"/>
<evidence type="ECO:0000259" key="17">
    <source>
        <dbReference type="PROSITE" id="PS51217"/>
    </source>
</evidence>
<dbReference type="Gene3D" id="1.10.486.10">
    <property type="entry name" value="PCRA, domain 4"/>
    <property type="match status" value="1"/>
</dbReference>
<dbReference type="Pfam" id="PF12705">
    <property type="entry name" value="PDDEXK_1"/>
    <property type="match status" value="1"/>
</dbReference>
<dbReference type="InterPro" id="IPR011604">
    <property type="entry name" value="PDDEXK-like_dom_sf"/>
</dbReference>
<dbReference type="PANTHER" id="PTHR11070:SF23">
    <property type="entry name" value="RECBCD ENZYME SUBUNIT RECB"/>
    <property type="match status" value="1"/>
</dbReference>
<dbReference type="EMBL" id="PYYB01000002">
    <property type="protein sequence ID" value="PTL56436.1"/>
    <property type="molecule type" value="Genomic_DNA"/>
</dbReference>
<dbReference type="InterPro" id="IPR014017">
    <property type="entry name" value="DNA_helicase_UvrD-like_C"/>
</dbReference>
<dbReference type="Gene3D" id="3.90.320.10">
    <property type="match status" value="1"/>
</dbReference>
<dbReference type="SUPFAM" id="SSF52980">
    <property type="entry name" value="Restriction endonuclease-like"/>
    <property type="match status" value="1"/>
</dbReference>
<dbReference type="SUPFAM" id="SSF52540">
    <property type="entry name" value="P-loop containing nucleoside triphosphate hydrolases"/>
    <property type="match status" value="1"/>
</dbReference>
<dbReference type="GO" id="GO:0009338">
    <property type="term" value="C:exodeoxyribonuclease V complex"/>
    <property type="evidence" value="ECO:0007669"/>
    <property type="project" value="TreeGrafter"/>
</dbReference>
<evidence type="ECO:0000256" key="3">
    <source>
        <dbReference type="ARBA" id="ARBA00022763"/>
    </source>
</evidence>
<dbReference type="CDD" id="cd17932">
    <property type="entry name" value="DEXQc_UvrD"/>
    <property type="match status" value="1"/>
</dbReference>
<evidence type="ECO:0000256" key="14">
    <source>
        <dbReference type="PROSITE-ProRule" id="PRU00560"/>
    </source>
</evidence>
<organism evidence="18 19">
    <name type="scientific">Paraconexibacter algicola</name>
    <dbReference type="NCBI Taxonomy" id="2133960"/>
    <lineage>
        <taxon>Bacteria</taxon>
        <taxon>Bacillati</taxon>
        <taxon>Actinomycetota</taxon>
        <taxon>Thermoleophilia</taxon>
        <taxon>Solirubrobacterales</taxon>
        <taxon>Paraconexibacteraceae</taxon>
        <taxon>Paraconexibacter</taxon>
    </lineage>
</organism>
<keyword evidence="7 14" id="KW-0067">ATP-binding</keyword>
<reference evidence="18 19" key="1">
    <citation type="submission" date="2018-03" db="EMBL/GenBank/DDBJ databases">
        <title>Aquarubrobacter algicola gen. nov., sp. nov., a novel actinobacterium isolated from shallow eutrophic lake during the end of cyanobacterial harmful algal blooms.</title>
        <authorList>
            <person name="Chun S.J."/>
        </authorList>
    </citation>
    <scope>NUCLEOTIDE SEQUENCE [LARGE SCALE GENOMIC DNA]</scope>
    <source>
        <strain evidence="18 19">Seoho-28</strain>
    </source>
</reference>
<evidence type="ECO:0000256" key="1">
    <source>
        <dbReference type="ARBA" id="ARBA00022722"/>
    </source>
</evidence>
<evidence type="ECO:0000256" key="7">
    <source>
        <dbReference type="ARBA" id="ARBA00022840"/>
    </source>
</evidence>
<keyword evidence="8" id="KW-0238">DNA-binding</keyword>
<evidence type="ECO:0000313" key="18">
    <source>
        <dbReference type="EMBL" id="PTL56436.1"/>
    </source>
</evidence>
<evidence type="ECO:0000313" key="19">
    <source>
        <dbReference type="Proteomes" id="UP000240739"/>
    </source>
</evidence>
<protein>
    <recommendedName>
        <fullName evidence="12">DNA 3'-5' helicase</fullName>
        <ecNumber evidence="12">5.6.2.4</ecNumber>
    </recommendedName>
</protein>
<evidence type="ECO:0000256" key="10">
    <source>
        <dbReference type="ARBA" id="ARBA00023235"/>
    </source>
</evidence>
<dbReference type="Pfam" id="PF13361">
    <property type="entry name" value="UvrD_C"/>
    <property type="match status" value="1"/>
</dbReference>
<evidence type="ECO:0000256" key="6">
    <source>
        <dbReference type="ARBA" id="ARBA00022839"/>
    </source>
</evidence>
<evidence type="ECO:0000256" key="9">
    <source>
        <dbReference type="ARBA" id="ARBA00023204"/>
    </source>
</evidence>
<dbReference type="Proteomes" id="UP000240739">
    <property type="component" value="Unassembled WGS sequence"/>
</dbReference>
<keyword evidence="3" id="KW-0227">DNA damage</keyword>
<comment type="caution">
    <text evidence="18">The sequence shown here is derived from an EMBL/GenBank/DDBJ whole genome shotgun (WGS) entry which is preliminary data.</text>
</comment>
<feature type="domain" description="UvrD-like helicase C-terminal" evidence="17">
    <location>
        <begin position="452"/>
        <end position="746"/>
    </location>
</feature>
<dbReference type="PROSITE" id="PS51217">
    <property type="entry name" value="UVRD_HELICASE_CTER"/>
    <property type="match status" value="1"/>
</dbReference>
<keyword evidence="4 14" id="KW-0378">Hydrolase</keyword>
<dbReference type="InterPro" id="IPR000212">
    <property type="entry name" value="DNA_helicase_UvrD/REP"/>
</dbReference>
<dbReference type="GO" id="GO:0004527">
    <property type="term" value="F:exonuclease activity"/>
    <property type="evidence" value="ECO:0007669"/>
    <property type="project" value="UniProtKB-KW"/>
</dbReference>
<keyword evidence="1" id="KW-0540">Nuclease</keyword>
<sequence>MTAVPLHDPEGRPLGRGGLAFTAEQAVAVLRREGPMLLAANAGSGKTAVLAERFARAVVEDGLDPGSLLAITFTDKAAGELRHRIRLRLAELGAQEAARAADQAWISTIHGFCTRVLRAHAAAAGVDPAFEVLDESVARRLRADAFDAALAAVLDTADPMMLATVATWGADRLTDAVLEVHDALRSRGQRHPRLPAAVPRRTRAAACGALAAARDALAAELAAAPENATVLQVRDALGRCAEVLERGGDLGDVTVRELGAPRRGRALQTPAADAYRDALAALLEVHDDEEGVRHHALLDALLRDFSARYEAAKTARAGLDYDDLELVARDLLRDQPAIARHLAQRFGRVMVDEFQDTNPRQLELLELLGHEDLFVVGDALQSIYGFRHADVRVFQEARARHRIAGTEAQLRTNWRTAPEILRTLDHALGHGHDDYTGFVAGRADAAQAGRPATSLLLVDAAVAEDPSPQDEEALAAVVAGLPAGTSVPTALEARAVARWVRAGVDAGEHEPQDVVLLLRAATDMPVYERALELEGLSTLASGGRGFWLRQQVQDLTAWLAALANPQDGHAVLSALASPLGGIDPDGLAICSSVARRGTAGDVWRLLDETYPDPPAVPGTPSPVAADLRRRVDGPTDVALAAFTARFRAARERLPWLGLDELIERVVQETGYDAHVLALPGGPRRLANVHKLMRLAAEHEALAGRDLRSFIDRAQEEAQARAREPEAPVELPGIPAVRLMTVHAAKGLEFPVVVACDLARTAPAVGPDVLVDGDRLGLRVPRHGGESGRAFAFTELDAERAAAAESEERRILHVGLTRAERRLVMSAVAKRRRDGDIEARKPSGWIAEGVLGSRVPPAELLAEGRLLVGPGVDDPVRVDVRWIDARAARAVLPPADAAPLTAGSAAQGAPDPLAALGPVLATVTGAEPGAGPAPVAHLSYSSLRQYARCGLRFDLERIAGLRERERPFRGRTAAGGLDGRARGSIVHRVLELHELDGPPPGPQAVHAAAAEHEVELRDAEAHALAGLVGRALATPLLGRLRDAVRVRRETSFTIPLVAGDPAVPVLHGVVDVVAQEAAGTALVVDYKTDRVASDADLDALVADGYGLQRTVYALAALEAGAARVDVAHLYLDRPDEPVLASFAAADAPGLREDLRGRAAGILRRDFRPTDTPGPSVCGGCPGRGGLCPVPLERTLAVAPAPAPEDSGTAPGPVVDTAAPRPRRARGATPPPGQDTLF</sequence>
<comment type="catalytic activity">
    <reaction evidence="11">
        <text>Couples ATP hydrolysis with the unwinding of duplex DNA by translocating in the 3'-5' direction.</text>
        <dbReference type="EC" id="5.6.2.4"/>
    </reaction>
</comment>
<dbReference type="InterPro" id="IPR011335">
    <property type="entry name" value="Restrct_endonuc-II-like"/>
</dbReference>
<keyword evidence="10" id="KW-0413">Isomerase</keyword>
<accession>A0A2T4UF80</accession>
<keyword evidence="19" id="KW-1185">Reference proteome</keyword>
<comment type="catalytic activity">
    <reaction evidence="13">
        <text>ATP + H2O = ADP + phosphate + H(+)</text>
        <dbReference type="Rhea" id="RHEA:13065"/>
        <dbReference type="ChEBI" id="CHEBI:15377"/>
        <dbReference type="ChEBI" id="CHEBI:15378"/>
        <dbReference type="ChEBI" id="CHEBI:30616"/>
        <dbReference type="ChEBI" id="CHEBI:43474"/>
        <dbReference type="ChEBI" id="CHEBI:456216"/>
        <dbReference type="EC" id="5.6.2.4"/>
    </reaction>
</comment>
<dbReference type="InterPro" id="IPR027417">
    <property type="entry name" value="P-loop_NTPase"/>
</dbReference>
<dbReference type="GO" id="GO:0043138">
    <property type="term" value="F:3'-5' DNA helicase activity"/>
    <property type="evidence" value="ECO:0007669"/>
    <property type="project" value="UniProtKB-EC"/>
</dbReference>
<dbReference type="RefSeq" id="WP_107570155.1">
    <property type="nucleotide sequence ID" value="NZ_PYYB01000002.1"/>
</dbReference>
<keyword evidence="2 14" id="KW-0547">Nucleotide-binding</keyword>
<dbReference type="InterPro" id="IPR038726">
    <property type="entry name" value="PDDEXK_AddAB-type"/>
</dbReference>
<feature type="compositionally biased region" description="Pro residues" evidence="15">
    <location>
        <begin position="1227"/>
        <end position="1236"/>
    </location>
</feature>
<evidence type="ECO:0000259" key="16">
    <source>
        <dbReference type="PROSITE" id="PS51198"/>
    </source>
</evidence>
<dbReference type="InterPro" id="IPR014016">
    <property type="entry name" value="UvrD-like_ATP-bd"/>
</dbReference>
<dbReference type="OrthoDB" id="9810135at2"/>
<dbReference type="GO" id="GO:0003677">
    <property type="term" value="F:DNA binding"/>
    <property type="evidence" value="ECO:0007669"/>
    <property type="project" value="UniProtKB-KW"/>
</dbReference>
<dbReference type="Pfam" id="PF00580">
    <property type="entry name" value="UvrD-helicase"/>
    <property type="match status" value="1"/>
</dbReference>
<dbReference type="GO" id="GO:0005829">
    <property type="term" value="C:cytosol"/>
    <property type="evidence" value="ECO:0007669"/>
    <property type="project" value="TreeGrafter"/>
</dbReference>
<evidence type="ECO:0000256" key="13">
    <source>
        <dbReference type="ARBA" id="ARBA00048988"/>
    </source>
</evidence>
<dbReference type="GO" id="GO:0000725">
    <property type="term" value="P:recombinational repair"/>
    <property type="evidence" value="ECO:0007669"/>
    <property type="project" value="TreeGrafter"/>
</dbReference>
<evidence type="ECO:0000256" key="15">
    <source>
        <dbReference type="SAM" id="MobiDB-lite"/>
    </source>
</evidence>
<dbReference type="PROSITE" id="PS51198">
    <property type="entry name" value="UVRD_HELICASE_ATP_BIND"/>
    <property type="match status" value="1"/>
</dbReference>
<dbReference type="Gene3D" id="3.40.50.300">
    <property type="entry name" value="P-loop containing nucleotide triphosphate hydrolases"/>
    <property type="match status" value="3"/>
</dbReference>
<gene>
    <name evidence="18" type="ORF">C7Y72_15865</name>
</gene>
<keyword evidence="5 14" id="KW-0347">Helicase</keyword>
<evidence type="ECO:0000256" key="12">
    <source>
        <dbReference type="ARBA" id="ARBA00034808"/>
    </source>
</evidence>
<evidence type="ECO:0000256" key="4">
    <source>
        <dbReference type="ARBA" id="ARBA00022801"/>
    </source>
</evidence>
<evidence type="ECO:0000256" key="8">
    <source>
        <dbReference type="ARBA" id="ARBA00023125"/>
    </source>
</evidence>
<feature type="binding site" evidence="14">
    <location>
        <begin position="40"/>
        <end position="47"/>
    </location>
    <ligand>
        <name>ATP</name>
        <dbReference type="ChEBI" id="CHEBI:30616"/>
    </ligand>
</feature>
<evidence type="ECO:0000256" key="2">
    <source>
        <dbReference type="ARBA" id="ARBA00022741"/>
    </source>
</evidence>
<feature type="domain" description="UvrD-like helicase ATP-binding" evidence="16">
    <location>
        <begin position="19"/>
        <end position="417"/>
    </location>
</feature>
<evidence type="ECO:0000256" key="5">
    <source>
        <dbReference type="ARBA" id="ARBA00022806"/>
    </source>
</evidence>
<keyword evidence="9" id="KW-0234">DNA repair</keyword>
<feature type="region of interest" description="Disordered" evidence="15">
    <location>
        <begin position="1197"/>
        <end position="1236"/>
    </location>
</feature>
<dbReference type="AlphaFoldDB" id="A0A2T4UF80"/>
<keyword evidence="6" id="KW-0269">Exonuclease</keyword>